<dbReference type="RefSeq" id="WP_207900942.1">
    <property type="nucleotide sequence ID" value="NZ_SMBP01000002.1"/>
</dbReference>
<keyword evidence="4" id="KW-1185">Reference proteome</keyword>
<evidence type="ECO:0000256" key="1">
    <source>
        <dbReference type="SAM" id="MobiDB-lite"/>
    </source>
</evidence>
<evidence type="ECO:0000313" key="4">
    <source>
        <dbReference type="Proteomes" id="UP000295773"/>
    </source>
</evidence>
<comment type="caution">
    <text evidence="3">The sequence shown here is derived from an EMBL/GenBank/DDBJ whole genome shotgun (WGS) entry which is preliminary data.</text>
</comment>
<name>A0A4R3TL78_9FIRM</name>
<feature type="transmembrane region" description="Helical" evidence="2">
    <location>
        <begin position="487"/>
        <end position="505"/>
    </location>
</feature>
<reference evidence="3 4" key="1">
    <citation type="submission" date="2019-03" db="EMBL/GenBank/DDBJ databases">
        <title>Genomic Encyclopedia of Type Strains, Phase IV (KMG-IV): sequencing the most valuable type-strain genomes for metagenomic binning, comparative biology and taxonomic classification.</title>
        <authorList>
            <person name="Goeker M."/>
        </authorList>
    </citation>
    <scope>NUCLEOTIDE SEQUENCE [LARGE SCALE GENOMIC DNA]</scope>
    <source>
        <strain evidence="3 4">DSM 29481</strain>
    </source>
</reference>
<feature type="non-terminal residue" evidence="3">
    <location>
        <position position="1"/>
    </location>
</feature>
<keyword evidence="2" id="KW-1133">Transmembrane helix</keyword>
<dbReference type="Proteomes" id="UP000295773">
    <property type="component" value="Unassembled WGS sequence"/>
</dbReference>
<feature type="compositionally biased region" description="Basic and acidic residues" evidence="1">
    <location>
        <begin position="448"/>
        <end position="459"/>
    </location>
</feature>
<sequence length="513" mass="59204">LTLKENAEENVIKVYYVHKKTSVTVKYFYDDVEDESLRERIDDLEVGSYFGGYKDKKKEHYSFAAVQIPEKLVEDEKANVIHVYYTRTKTIAKVQYFYDGKLDDSKTEIIADLKAGDVVETYPEKNKEGYHFVKSEHLPLTLSAIAAENVINIYYAKDEEDSKTTSVTVKYYYDGVEDKKASYRVDELEVGSQYKNYVDKKKEHYSLAEVKIPEKLVEDASQNVIEVYYTRTKTIAKIQYYYDGKLDESKTEIIADLKAGDVVETYPEKNKEGYHFVKSEHLPLTLSAIAAENVINIYYAKDEEDSKTTSVTVKYYYDGVEDKKVSYRVDELEVGSQYKNYEDKKKEHYSLAEVKIPEKLVEDASQNVIEVYYTRTKTIAKVQYFYDGKLDESKTENIADLKAGDIVETYPEKNKEGYIFEKVENIPLTLGEDASKNIIKVYYVKKKDTEPTPPKEDPQKPATPSKPTTEKPKPEDEVQTSDTSQRTLWIIMVLLSGGAVLAYGLKRRRKEHS</sequence>
<proteinExistence type="predicted"/>
<evidence type="ECO:0000313" key="3">
    <source>
        <dbReference type="EMBL" id="TCU63158.1"/>
    </source>
</evidence>
<keyword evidence="2" id="KW-0812">Transmembrane</keyword>
<gene>
    <name evidence="3" type="ORF">EDD61_102161</name>
</gene>
<dbReference type="EMBL" id="SMBP01000002">
    <property type="protein sequence ID" value="TCU63158.1"/>
    <property type="molecule type" value="Genomic_DNA"/>
</dbReference>
<protein>
    <submittedName>
        <fullName evidence="3">Uncharacterized protein</fullName>
    </submittedName>
</protein>
<evidence type="ECO:0000256" key="2">
    <source>
        <dbReference type="SAM" id="Phobius"/>
    </source>
</evidence>
<feature type="region of interest" description="Disordered" evidence="1">
    <location>
        <begin position="448"/>
        <end position="483"/>
    </location>
</feature>
<keyword evidence="2" id="KW-0472">Membrane</keyword>
<accession>A0A4R3TL78</accession>
<organism evidence="3 4">
    <name type="scientific">Longicatena caecimuris</name>
    <dbReference type="NCBI Taxonomy" id="1796635"/>
    <lineage>
        <taxon>Bacteria</taxon>
        <taxon>Bacillati</taxon>
        <taxon>Bacillota</taxon>
        <taxon>Erysipelotrichia</taxon>
        <taxon>Erysipelotrichales</taxon>
        <taxon>Erysipelotrichaceae</taxon>
        <taxon>Longicatena</taxon>
    </lineage>
</organism>
<dbReference type="AlphaFoldDB" id="A0A4R3TL78"/>